<keyword evidence="3 6" id="KW-0460">Magnesium</keyword>
<keyword evidence="6" id="KW-0474">Menaquinone biosynthesis</keyword>
<dbReference type="Pfam" id="PF02776">
    <property type="entry name" value="TPP_enzyme_N"/>
    <property type="match status" value="1"/>
</dbReference>
<feature type="domain" description="Thiamine pyrophosphate enzyme N-terminal TPP-binding" evidence="8">
    <location>
        <begin position="9"/>
        <end position="121"/>
    </location>
</feature>
<comment type="catalytic activity">
    <reaction evidence="6">
        <text>isochorismate + 2-oxoglutarate + H(+) = 5-enolpyruvoyl-6-hydroxy-2-succinyl-cyclohex-3-ene-1-carboxylate + CO2</text>
        <dbReference type="Rhea" id="RHEA:25593"/>
        <dbReference type="ChEBI" id="CHEBI:15378"/>
        <dbReference type="ChEBI" id="CHEBI:16526"/>
        <dbReference type="ChEBI" id="CHEBI:16810"/>
        <dbReference type="ChEBI" id="CHEBI:29780"/>
        <dbReference type="ChEBI" id="CHEBI:58818"/>
        <dbReference type="EC" id="2.2.1.9"/>
    </reaction>
</comment>
<comment type="subunit">
    <text evidence="6">Homodimer.</text>
</comment>
<proteinExistence type="inferred from homology"/>
<dbReference type="InterPro" id="IPR004433">
    <property type="entry name" value="MenaQ_synth_MenD"/>
</dbReference>
<evidence type="ECO:0000256" key="3">
    <source>
        <dbReference type="ARBA" id="ARBA00022842"/>
    </source>
</evidence>
<sequence>MIFSNNILSQTLVQLCLDKGVNHIVISPGSRNAPLTIGFGNHSEFKCFSIVDERCAAFFALGMAQQLKKPVAVVCTSGSALLNYYPAVAEAFYSDIPLVILAADRPADRIDIGDGQTIRQQNVFENHILYSANCIEGEEFQIKNETEINIALNTAIELKGPVHINLPFSEPLYNTTETQLIWPQNVLARKPNFSLDESLNPFIKQWNDSKRKMILVGVLDPNSVEQRFVQQLAKDKSVLVLTETTSNLHNAHFISAIDQLITPLTTEDFKKLQPDILLTFGGMVVSKRIKAFLRNYAPKAHWHVDAKKAYDTYFALKHHFKTTINNFFAEFLPNTIEVQSNYQTQWLKIREHRLLRHRIYESEIPYSDFMVFCEIFHLLPQNIQLQLSNSATIRYAQLFNISPSISVFCNRGTSGIDGSTSTAIGAALASKLPTIFITGDLSFFYDSNALWNNYIPQDFKIIVINNGGGGIFRILPGEKNTELFNTYFETKHNLNAKQLSKMYNIKYESVEKKDELKVKLNAFLNKKEGPALLEIFTPATINDNVLLDYFKFIL</sequence>
<comment type="pathway">
    <text evidence="6">Quinol/quinone metabolism; menaquinone biosynthesis.</text>
</comment>
<feature type="domain" description="Menaquinone biosynthesis protein MenD middle" evidence="9">
    <location>
        <begin position="205"/>
        <end position="385"/>
    </location>
</feature>
<comment type="similarity">
    <text evidence="6">Belongs to the TPP enzyme family. MenD subfamily.</text>
</comment>
<dbReference type="CDD" id="cd02009">
    <property type="entry name" value="TPP_SHCHC_synthase"/>
    <property type="match status" value="1"/>
</dbReference>
<dbReference type="PANTHER" id="PTHR42916:SF1">
    <property type="entry name" value="PROTEIN PHYLLO, CHLOROPLASTIC"/>
    <property type="match status" value="1"/>
</dbReference>
<comment type="cofactor">
    <cofactor evidence="6">
        <name>Mg(2+)</name>
        <dbReference type="ChEBI" id="CHEBI:18420"/>
    </cofactor>
    <cofactor evidence="6">
        <name>Mn(2+)</name>
        <dbReference type="ChEBI" id="CHEBI:29035"/>
    </cofactor>
</comment>
<keyword evidence="5 6" id="KW-0464">Manganese</keyword>
<protein>
    <recommendedName>
        <fullName evidence="6">2-succinyl-5-enolpyruvyl-6-hydroxy-3-cyclohexene-1-carboxylate synthase</fullName>
        <shortName evidence="6">SEPHCHC synthase</shortName>
        <ecNumber evidence="6">2.2.1.9</ecNumber>
    </recommendedName>
    <alternativeName>
        <fullName evidence="6">Menaquinone biosynthesis protein MenD</fullName>
    </alternativeName>
</protein>
<dbReference type="GO" id="GO:0070204">
    <property type="term" value="F:2-succinyl-5-enolpyruvyl-6-hydroxy-3-cyclohexene-1-carboxylic-acid synthase activity"/>
    <property type="evidence" value="ECO:0007669"/>
    <property type="project" value="UniProtKB-EC"/>
</dbReference>
<evidence type="ECO:0000256" key="5">
    <source>
        <dbReference type="ARBA" id="ARBA00023211"/>
    </source>
</evidence>
<evidence type="ECO:0000313" key="10">
    <source>
        <dbReference type="EMBL" id="WGF91842.1"/>
    </source>
</evidence>
<keyword evidence="11" id="KW-1185">Reference proteome</keyword>
<evidence type="ECO:0000313" key="11">
    <source>
        <dbReference type="Proteomes" id="UP001238523"/>
    </source>
</evidence>
<organism evidence="10 11">
    <name type="scientific">Aequorivita marisscotiae</name>
    <dbReference type="NCBI Taxonomy" id="3040348"/>
    <lineage>
        <taxon>Bacteria</taxon>
        <taxon>Pseudomonadati</taxon>
        <taxon>Bacteroidota</taxon>
        <taxon>Flavobacteriia</taxon>
        <taxon>Flavobacteriales</taxon>
        <taxon>Flavobacteriaceae</taxon>
        <taxon>Aequorivita</taxon>
    </lineage>
</organism>
<evidence type="ECO:0000259" key="8">
    <source>
        <dbReference type="Pfam" id="PF02776"/>
    </source>
</evidence>
<comment type="cofactor">
    <cofactor evidence="6">
        <name>thiamine diphosphate</name>
        <dbReference type="ChEBI" id="CHEBI:58937"/>
    </cofactor>
    <text evidence="6">Binds 1 thiamine pyrophosphate per subunit.</text>
</comment>
<evidence type="ECO:0000256" key="4">
    <source>
        <dbReference type="ARBA" id="ARBA00023052"/>
    </source>
</evidence>
<dbReference type="SUPFAM" id="SSF52518">
    <property type="entry name" value="Thiamin diphosphate-binding fold (THDP-binding)"/>
    <property type="match status" value="2"/>
</dbReference>
<dbReference type="InterPro" id="IPR029061">
    <property type="entry name" value="THDP-binding"/>
</dbReference>
<evidence type="ECO:0000256" key="1">
    <source>
        <dbReference type="ARBA" id="ARBA00022679"/>
    </source>
</evidence>
<gene>
    <name evidence="6 10" type="primary">menD</name>
    <name evidence="10" type="ORF">QCQ61_11550</name>
</gene>
<accession>A0ABY8KVU6</accession>
<keyword evidence="2 6" id="KW-0479">Metal-binding</keyword>
<dbReference type="Pfam" id="PF02775">
    <property type="entry name" value="TPP_enzyme_C"/>
    <property type="match status" value="1"/>
</dbReference>
<keyword evidence="1 6" id="KW-0808">Transferase</keyword>
<evidence type="ECO:0000256" key="6">
    <source>
        <dbReference type="HAMAP-Rule" id="MF_01659"/>
    </source>
</evidence>
<name>A0ABY8KVU6_9FLAO</name>
<dbReference type="PIRSF" id="PIRSF004983">
    <property type="entry name" value="MenD"/>
    <property type="match status" value="1"/>
</dbReference>
<dbReference type="CDD" id="cd07037">
    <property type="entry name" value="TPP_PYR_MenD"/>
    <property type="match status" value="1"/>
</dbReference>
<feature type="domain" description="Thiamine pyrophosphate enzyme TPP-binding" evidence="7">
    <location>
        <begin position="395"/>
        <end position="535"/>
    </location>
</feature>
<evidence type="ECO:0000256" key="2">
    <source>
        <dbReference type="ARBA" id="ARBA00022723"/>
    </source>
</evidence>
<dbReference type="Gene3D" id="3.40.50.970">
    <property type="match status" value="2"/>
</dbReference>
<keyword evidence="4 6" id="KW-0786">Thiamine pyrophosphate</keyword>
<dbReference type="Gene3D" id="3.40.50.1220">
    <property type="entry name" value="TPP-binding domain"/>
    <property type="match status" value="1"/>
</dbReference>
<dbReference type="NCBIfam" id="TIGR00173">
    <property type="entry name" value="menD"/>
    <property type="match status" value="1"/>
</dbReference>
<dbReference type="InterPro" id="IPR011766">
    <property type="entry name" value="TPP_enzyme_TPP-bd"/>
</dbReference>
<comment type="pathway">
    <text evidence="6">Quinol/quinone metabolism; 1,4-dihydroxy-2-naphthoate biosynthesis; 1,4-dihydroxy-2-naphthoate from chorismate: step 2/7.</text>
</comment>
<dbReference type="EC" id="2.2.1.9" evidence="6"/>
<dbReference type="HAMAP" id="MF_01659">
    <property type="entry name" value="MenD"/>
    <property type="match status" value="1"/>
</dbReference>
<dbReference type="InterPro" id="IPR032264">
    <property type="entry name" value="MenD_middle"/>
</dbReference>
<evidence type="ECO:0000259" key="9">
    <source>
        <dbReference type="Pfam" id="PF16582"/>
    </source>
</evidence>
<dbReference type="PANTHER" id="PTHR42916">
    <property type="entry name" value="2-SUCCINYL-5-ENOLPYRUVYL-6-HYDROXY-3-CYCLOHEXENE-1-CARBOXYLATE SYNTHASE"/>
    <property type="match status" value="1"/>
</dbReference>
<dbReference type="EMBL" id="CP122379">
    <property type="protein sequence ID" value="WGF91842.1"/>
    <property type="molecule type" value="Genomic_DNA"/>
</dbReference>
<dbReference type="RefSeq" id="WP_279447802.1">
    <property type="nucleotide sequence ID" value="NZ_CP122379.1"/>
</dbReference>
<evidence type="ECO:0000259" key="7">
    <source>
        <dbReference type="Pfam" id="PF02775"/>
    </source>
</evidence>
<dbReference type="InterPro" id="IPR012001">
    <property type="entry name" value="Thiamin_PyroP_enz_TPP-bd_dom"/>
</dbReference>
<dbReference type="Pfam" id="PF16582">
    <property type="entry name" value="TPP_enzyme_M_2"/>
    <property type="match status" value="1"/>
</dbReference>
<comment type="function">
    <text evidence="6">Catalyzes the thiamine diphosphate-dependent decarboxylation of 2-oxoglutarate and the subsequent addition of the resulting succinic semialdehyde-thiamine pyrophosphate anion to isochorismate to yield 2-succinyl-5-enolpyruvyl-6-hydroxy-3-cyclohexene-1-carboxylate (SEPHCHC).</text>
</comment>
<dbReference type="Proteomes" id="UP001238523">
    <property type="component" value="Chromosome"/>
</dbReference>
<reference evidence="10 11" key="1">
    <citation type="submission" date="2023-04" db="EMBL/GenBank/DDBJ databases">
        <title>Taxonomic identification of the Arctic strain Aequorivita sp. nov. and transcriptomic analysis in response to temperature stress.</title>
        <authorList>
            <person name="Liu W."/>
            <person name="Cong B."/>
            <person name="Lin J."/>
        </authorList>
    </citation>
    <scope>NUCLEOTIDE SEQUENCE [LARGE SCALE GENOMIC DNA]</scope>
    <source>
        <strain evidence="10 11">Ant34-E75</strain>
    </source>
</reference>